<dbReference type="InterPro" id="IPR000515">
    <property type="entry name" value="MetI-like"/>
</dbReference>
<dbReference type="CDD" id="cd06261">
    <property type="entry name" value="TM_PBP2"/>
    <property type="match status" value="1"/>
</dbReference>
<feature type="transmembrane region" description="Helical" evidence="7">
    <location>
        <begin position="239"/>
        <end position="257"/>
    </location>
</feature>
<dbReference type="PANTHER" id="PTHR43227:SF11">
    <property type="entry name" value="BLL4140 PROTEIN"/>
    <property type="match status" value="1"/>
</dbReference>
<keyword evidence="3" id="KW-1003">Cell membrane</keyword>
<evidence type="ECO:0000313" key="9">
    <source>
        <dbReference type="EMBL" id="SYX83316.1"/>
    </source>
</evidence>
<sequence>MPIPQGGTVVQQSKLETKHERIMMPSRMRWANIWKHIKRDKQLLVLFIPCILFYAIFRYGPMYGLIIAFKDYSVYKGIFDSKWVGLKHFIKFFSNQDFLILFTNTFMLGFYTLLFGFAFPILFAILLNEVRINWFKKSIQTFSYLPSFLSVVIICSMIIDFLSPTNGIVNQLLSYFGVEKKHFLIDAAWFRPIYVISDIWATMGYQAIIYLAAVAGINPSLYEAARVDGAKRLQMIRHITIPGIMPTIVVMFILNMGNMFRIGYEKVLLLYNPMTYSVADVFSTYVYRKGFLESSYSYAAAVGMFESAVAMVMLLGANYISKRFGGNGLW</sequence>
<evidence type="ECO:0000313" key="10">
    <source>
        <dbReference type="Proteomes" id="UP000304148"/>
    </source>
</evidence>
<feature type="transmembrane region" description="Helical" evidence="7">
    <location>
        <begin position="299"/>
        <end position="320"/>
    </location>
</feature>
<dbReference type="GO" id="GO:0005886">
    <property type="term" value="C:plasma membrane"/>
    <property type="evidence" value="ECO:0007669"/>
    <property type="project" value="UniProtKB-SubCell"/>
</dbReference>
<dbReference type="Gene3D" id="1.10.3720.10">
    <property type="entry name" value="MetI-like"/>
    <property type="match status" value="1"/>
</dbReference>
<evidence type="ECO:0000256" key="2">
    <source>
        <dbReference type="ARBA" id="ARBA00022448"/>
    </source>
</evidence>
<dbReference type="EMBL" id="LS992241">
    <property type="protein sequence ID" value="SYX83316.1"/>
    <property type="molecule type" value="Genomic_DNA"/>
</dbReference>
<evidence type="ECO:0000256" key="5">
    <source>
        <dbReference type="ARBA" id="ARBA00022989"/>
    </source>
</evidence>
<evidence type="ECO:0000256" key="3">
    <source>
        <dbReference type="ARBA" id="ARBA00022475"/>
    </source>
</evidence>
<dbReference type="PROSITE" id="PS50928">
    <property type="entry name" value="ABC_TM1"/>
    <property type="match status" value="1"/>
</dbReference>
<feature type="domain" description="ABC transmembrane type-1" evidence="8">
    <location>
        <begin position="102"/>
        <end position="317"/>
    </location>
</feature>
<accession>A0A383RAH2</accession>
<comment type="similarity">
    <text evidence="7">Belongs to the binding-protein-dependent transport system permease family.</text>
</comment>
<keyword evidence="2 7" id="KW-0813">Transport</keyword>
<reference evidence="10" key="1">
    <citation type="submission" date="2018-08" db="EMBL/GenBank/DDBJ databases">
        <authorList>
            <person name="Chevrot R."/>
        </authorList>
    </citation>
    <scope>NUCLEOTIDE SEQUENCE [LARGE SCALE GENOMIC DNA]</scope>
</reference>
<proteinExistence type="inferred from homology"/>
<dbReference type="InterPro" id="IPR050809">
    <property type="entry name" value="UgpAE/MalFG_permease"/>
</dbReference>
<feature type="transmembrane region" description="Helical" evidence="7">
    <location>
        <begin position="199"/>
        <end position="218"/>
    </location>
</feature>
<organism evidence="9 10">
    <name type="scientific">Paenibacillus alvei</name>
    <name type="common">Bacillus alvei</name>
    <dbReference type="NCBI Taxonomy" id="44250"/>
    <lineage>
        <taxon>Bacteria</taxon>
        <taxon>Bacillati</taxon>
        <taxon>Bacillota</taxon>
        <taxon>Bacilli</taxon>
        <taxon>Bacillales</taxon>
        <taxon>Paenibacillaceae</taxon>
        <taxon>Paenibacillus</taxon>
    </lineage>
</organism>
<dbReference type="Proteomes" id="UP000304148">
    <property type="component" value="Chromosome"/>
</dbReference>
<keyword evidence="4 7" id="KW-0812">Transmembrane</keyword>
<evidence type="ECO:0000256" key="7">
    <source>
        <dbReference type="RuleBase" id="RU363032"/>
    </source>
</evidence>
<name>A0A383RAH2_PAEAL</name>
<dbReference type="InterPro" id="IPR035906">
    <property type="entry name" value="MetI-like_sf"/>
</dbReference>
<dbReference type="PANTHER" id="PTHR43227">
    <property type="entry name" value="BLL4140 PROTEIN"/>
    <property type="match status" value="1"/>
</dbReference>
<evidence type="ECO:0000256" key="1">
    <source>
        <dbReference type="ARBA" id="ARBA00004651"/>
    </source>
</evidence>
<dbReference type="GO" id="GO:0055085">
    <property type="term" value="P:transmembrane transport"/>
    <property type="evidence" value="ECO:0007669"/>
    <property type="project" value="InterPro"/>
</dbReference>
<comment type="subcellular location">
    <subcellularLocation>
        <location evidence="1 7">Cell membrane</location>
        <topology evidence="1 7">Multi-pass membrane protein</topology>
    </subcellularLocation>
</comment>
<keyword evidence="6 7" id="KW-0472">Membrane</keyword>
<feature type="transmembrane region" description="Helical" evidence="7">
    <location>
        <begin position="142"/>
        <end position="162"/>
    </location>
</feature>
<evidence type="ECO:0000259" key="8">
    <source>
        <dbReference type="PROSITE" id="PS50928"/>
    </source>
</evidence>
<dbReference type="SUPFAM" id="SSF161098">
    <property type="entry name" value="MetI-like"/>
    <property type="match status" value="1"/>
</dbReference>
<protein>
    <submittedName>
        <fullName evidence="9">ABC transporter (Permease) for alpha-galacturonides</fullName>
    </submittedName>
</protein>
<evidence type="ECO:0000256" key="6">
    <source>
        <dbReference type="ARBA" id="ARBA00023136"/>
    </source>
</evidence>
<gene>
    <name evidence="9" type="primary">lplB</name>
    <name evidence="9" type="ORF">PBLR_11738</name>
</gene>
<feature type="transmembrane region" description="Helical" evidence="7">
    <location>
        <begin position="43"/>
        <end position="69"/>
    </location>
</feature>
<evidence type="ECO:0000256" key="4">
    <source>
        <dbReference type="ARBA" id="ARBA00022692"/>
    </source>
</evidence>
<feature type="transmembrane region" description="Helical" evidence="7">
    <location>
        <begin position="108"/>
        <end position="130"/>
    </location>
</feature>
<dbReference type="AlphaFoldDB" id="A0A383RAH2"/>
<dbReference type="Pfam" id="PF00528">
    <property type="entry name" value="BPD_transp_1"/>
    <property type="match status" value="1"/>
</dbReference>
<keyword evidence="5 7" id="KW-1133">Transmembrane helix</keyword>